<organism evidence="1 2">
    <name type="scientific">Thermomonospora cellulosilytica</name>
    <dbReference type="NCBI Taxonomy" id="1411118"/>
    <lineage>
        <taxon>Bacteria</taxon>
        <taxon>Bacillati</taxon>
        <taxon>Actinomycetota</taxon>
        <taxon>Actinomycetes</taxon>
        <taxon>Streptosporangiales</taxon>
        <taxon>Thermomonosporaceae</taxon>
        <taxon>Thermomonospora</taxon>
    </lineage>
</organism>
<dbReference type="InterPro" id="IPR043746">
    <property type="entry name" value="DUF5691"/>
</dbReference>
<keyword evidence="2" id="KW-1185">Reference proteome</keyword>
<protein>
    <submittedName>
        <fullName evidence="1">Uncharacterized protein</fullName>
    </submittedName>
</protein>
<comment type="caution">
    <text evidence="1">The sequence shown here is derived from an EMBL/GenBank/DDBJ whole genome shotgun (WGS) entry which is preliminary data.</text>
</comment>
<accession>A0A7W3R8X1</accession>
<gene>
    <name evidence="1" type="ORF">HNR21_003620</name>
</gene>
<evidence type="ECO:0000313" key="1">
    <source>
        <dbReference type="EMBL" id="MBA9004738.1"/>
    </source>
</evidence>
<dbReference type="Pfam" id="PF18944">
    <property type="entry name" value="DUF5691"/>
    <property type="match status" value="1"/>
</dbReference>
<dbReference type="EMBL" id="JACJII010000001">
    <property type="protein sequence ID" value="MBA9004738.1"/>
    <property type="molecule type" value="Genomic_DNA"/>
</dbReference>
<sequence length="531" mass="58294">MSTWDEHVSTALLGTRRRSVPAPPADVPGGAVAGEGEDAAWRLLEQAAVLAVARRAGWRPGTAEEFSPVAACPAESAPVVPPAAARRLERILTEGDLGLLPEWLETAAARGYRVPAGLLPRLLELGRGSTALRPAIAGAAGRRGVWLALRNTDWAYLVGMSADAVGDDPQVWQTGTRNERVAYLTRLRRRDPAAAVRTLRETWTREPAPDRAAFLATFEHGLSDADEEFLEAALDDRGKDVRRLAADLLARLPGSAYGRRMAGRARACVRPEVRTVRRRRQTWLVVEPPQGHDEDMARDGIPFHPPGSFMADSLADRPVGARAGWLREILARTPLSTWTDLLDRPPMQVVCLPVADAREGARQDKDGDERSTRDLHTGWVRATVWQRDVEWARALLKSGVLFADESQAMADLLGVLPEGERAAVAGDLLRWIERPDQAVTLLECIPGPWTGELAEAVLVLLTSLATEEAEARSARRRHRGLASLCELAAHRLSPDAAPRVQRLARAWPDHRPLDELAHTLGFRDEMLRELA</sequence>
<dbReference type="AlphaFoldDB" id="A0A7W3R8X1"/>
<reference evidence="1 2" key="1">
    <citation type="submission" date="2020-08" db="EMBL/GenBank/DDBJ databases">
        <title>Sequencing the genomes of 1000 actinobacteria strains.</title>
        <authorList>
            <person name="Klenk H.-P."/>
        </authorList>
    </citation>
    <scope>NUCLEOTIDE SEQUENCE [LARGE SCALE GENOMIC DNA]</scope>
    <source>
        <strain evidence="1 2">DSM 45823</strain>
    </source>
</reference>
<evidence type="ECO:0000313" key="2">
    <source>
        <dbReference type="Proteomes" id="UP000539313"/>
    </source>
</evidence>
<proteinExistence type="predicted"/>
<name>A0A7W3R8X1_9ACTN</name>
<dbReference type="Proteomes" id="UP000539313">
    <property type="component" value="Unassembled WGS sequence"/>
</dbReference>
<dbReference type="RefSeq" id="WP_182706098.1">
    <property type="nucleotide sequence ID" value="NZ_JACJII010000001.1"/>
</dbReference>